<keyword evidence="3" id="KW-0472">Membrane</keyword>
<sequence>MKCYILKARMTGLLCTDSPEARGTMAGWRRPSVLFLIAVLPVAAGFIIFPQNVNSSSFSLKSSADFAVESFNYFSRDEYLYKITKIVSSKTQIVGGPQYTMIVELGKTKCMKEEASNLESCVLQSSGEAQRVLCDFVVLTVPWRDEKRLLHSQCKPTAQEGKGNAVLK</sequence>
<reference evidence="5" key="2">
    <citation type="submission" date="2025-08" db="UniProtKB">
        <authorList>
            <consortium name="Ensembl"/>
        </authorList>
    </citation>
    <scope>IDENTIFICATION</scope>
</reference>
<feature type="transmembrane region" description="Helical" evidence="3">
    <location>
        <begin position="32"/>
        <end position="49"/>
    </location>
</feature>
<dbReference type="EMBL" id="AFYH01043450">
    <property type="status" value="NOT_ANNOTATED_CDS"/>
    <property type="molecule type" value="Genomic_DNA"/>
</dbReference>
<dbReference type="Bgee" id="ENSLACG00000022489">
    <property type="expression patterns" value="Expressed in pelvic fin and 6 other cell types or tissues"/>
</dbReference>
<keyword evidence="6" id="KW-1185">Reference proteome</keyword>
<dbReference type="eggNOG" id="ENOG502SAEJ">
    <property type="taxonomic scope" value="Eukaryota"/>
</dbReference>
<dbReference type="Gene3D" id="3.10.450.10">
    <property type="match status" value="1"/>
</dbReference>
<keyword evidence="2" id="KW-1015">Disulfide bond</keyword>
<dbReference type="AlphaFoldDB" id="M3XKU4"/>
<dbReference type="InterPro" id="IPR046350">
    <property type="entry name" value="Cystatin_sf"/>
</dbReference>
<name>M3XKU4_LATCH</name>
<dbReference type="GO" id="GO:0005615">
    <property type="term" value="C:extracellular space"/>
    <property type="evidence" value="ECO:0007669"/>
    <property type="project" value="TreeGrafter"/>
</dbReference>
<organism evidence="5 6">
    <name type="scientific">Latimeria chalumnae</name>
    <name type="common">Coelacanth</name>
    <dbReference type="NCBI Taxonomy" id="7897"/>
    <lineage>
        <taxon>Eukaryota</taxon>
        <taxon>Metazoa</taxon>
        <taxon>Chordata</taxon>
        <taxon>Craniata</taxon>
        <taxon>Vertebrata</taxon>
        <taxon>Euteleostomi</taxon>
        <taxon>Coelacanthiformes</taxon>
        <taxon>Coelacanthidae</taxon>
        <taxon>Latimeria</taxon>
    </lineage>
</organism>
<keyword evidence="3" id="KW-1133">Transmembrane helix</keyword>
<dbReference type="PANTHER" id="PTHR46186">
    <property type="entry name" value="CYSTATIN"/>
    <property type="match status" value="1"/>
</dbReference>
<dbReference type="HOGENOM" id="CLU_118168_0_0_1"/>
<reference evidence="6" key="1">
    <citation type="submission" date="2011-08" db="EMBL/GenBank/DDBJ databases">
        <title>The draft genome of Latimeria chalumnae.</title>
        <authorList>
            <person name="Di Palma F."/>
            <person name="Alfoldi J."/>
            <person name="Johnson J."/>
            <person name="Berlin A."/>
            <person name="Gnerre S."/>
            <person name="Jaffe D."/>
            <person name="MacCallum I."/>
            <person name="Young S."/>
            <person name="Walker B.J."/>
            <person name="Lander E."/>
            <person name="Lindblad-Toh K."/>
        </authorList>
    </citation>
    <scope>NUCLEOTIDE SEQUENCE [LARGE SCALE GENOMIC DNA]</scope>
    <source>
        <strain evidence="6">Wild caught</strain>
    </source>
</reference>
<dbReference type="GO" id="GO:0005737">
    <property type="term" value="C:cytoplasm"/>
    <property type="evidence" value="ECO:0007669"/>
    <property type="project" value="TreeGrafter"/>
</dbReference>
<evidence type="ECO:0000313" key="6">
    <source>
        <dbReference type="Proteomes" id="UP000008672"/>
    </source>
</evidence>
<dbReference type="InParanoid" id="M3XKU4"/>
<dbReference type="SMART" id="SM00043">
    <property type="entry name" value="CY"/>
    <property type="match status" value="1"/>
</dbReference>
<dbReference type="PANTHER" id="PTHR46186:SF12">
    <property type="entry name" value="CYSTATIN C (AMYLOID ANGIOPATHY AND CEREBRAL HEMORRHAGE)-RELATED"/>
    <property type="match status" value="1"/>
</dbReference>
<dbReference type="FunFam" id="3.10.450.10:FF:000004">
    <property type="entry name" value="Cystatin C"/>
    <property type="match status" value="1"/>
</dbReference>
<dbReference type="EMBL" id="AFYH01043451">
    <property type="status" value="NOT_ANNOTATED_CDS"/>
    <property type="molecule type" value="Genomic_DNA"/>
</dbReference>
<evidence type="ECO:0000256" key="3">
    <source>
        <dbReference type="SAM" id="Phobius"/>
    </source>
</evidence>
<dbReference type="Ensembl" id="ENSLACT00000025669.1">
    <property type="protein sequence ID" value="ENSLACP00000023350.1"/>
    <property type="gene ID" value="ENSLACG00000022489.1"/>
</dbReference>
<evidence type="ECO:0000256" key="2">
    <source>
        <dbReference type="ARBA" id="ARBA00023157"/>
    </source>
</evidence>
<comment type="similarity">
    <text evidence="1">Belongs to the cystatin family.</text>
</comment>
<dbReference type="InterPro" id="IPR000010">
    <property type="entry name" value="Cystatin_dom"/>
</dbReference>
<accession>M3XKU4</accession>
<dbReference type="Proteomes" id="UP000008672">
    <property type="component" value="Unassembled WGS sequence"/>
</dbReference>
<dbReference type="GO" id="GO:0031982">
    <property type="term" value="C:vesicle"/>
    <property type="evidence" value="ECO:0007669"/>
    <property type="project" value="TreeGrafter"/>
</dbReference>
<evidence type="ECO:0000259" key="4">
    <source>
        <dbReference type="SMART" id="SM00043"/>
    </source>
</evidence>
<dbReference type="GO" id="GO:0004869">
    <property type="term" value="F:cysteine-type endopeptidase inhibitor activity"/>
    <property type="evidence" value="ECO:0007669"/>
    <property type="project" value="InterPro"/>
</dbReference>
<protein>
    <recommendedName>
        <fullName evidence="4">Cystatin domain-containing protein</fullName>
    </recommendedName>
</protein>
<dbReference type="FunCoup" id="M3XKU4">
    <property type="interactions" value="3"/>
</dbReference>
<dbReference type="OMA" id="GRTRCEN"/>
<dbReference type="Pfam" id="PF00031">
    <property type="entry name" value="Cystatin"/>
    <property type="match status" value="1"/>
</dbReference>
<feature type="domain" description="Cystatin" evidence="4">
    <location>
        <begin position="45"/>
        <end position="155"/>
    </location>
</feature>
<evidence type="ECO:0000256" key="1">
    <source>
        <dbReference type="ARBA" id="ARBA00009403"/>
    </source>
</evidence>
<reference evidence="5" key="3">
    <citation type="submission" date="2025-09" db="UniProtKB">
        <authorList>
            <consortium name="Ensembl"/>
        </authorList>
    </citation>
    <scope>IDENTIFICATION</scope>
</reference>
<proteinExistence type="inferred from homology"/>
<gene>
    <name evidence="5" type="primary">LOC102361078</name>
</gene>
<dbReference type="CDD" id="cd00042">
    <property type="entry name" value="CY"/>
    <property type="match status" value="1"/>
</dbReference>
<dbReference type="GeneTree" id="ENSGT01110000268667"/>
<evidence type="ECO:0000313" key="5">
    <source>
        <dbReference type="Ensembl" id="ENSLACP00000023350.1"/>
    </source>
</evidence>
<dbReference type="SUPFAM" id="SSF54403">
    <property type="entry name" value="Cystatin/monellin"/>
    <property type="match status" value="1"/>
</dbReference>
<keyword evidence="3" id="KW-0812">Transmembrane</keyword>